<dbReference type="Pfam" id="PF08669">
    <property type="entry name" value="GCV_T_C"/>
    <property type="match status" value="1"/>
</dbReference>
<dbReference type="InterPro" id="IPR027266">
    <property type="entry name" value="TrmE/GcvT-like"/>
</dbReference>
<dbReference type="SUPFAM" id="SSF103025">
    <property type="entry name" value="Folate-binding domain"/>
    <property type="match status" value="1"/>
</dbReference>
<evidence type="ECO:0000313" key="3">
    <source>
        <dbReference type="EMBL" id="MBO0906408.1"/>
    </source>
</evidence>
<feature type="domain" description="Aminomethyltransferase C-terminal" evidence="2">
    <location>
        <begin position="284"/>
        <end position="360"/>
    </location>
</feature>
<dbReference type="PIRSF" id="PIRSF006487">
    <property type="entry name" value="GcvT"/>
    <property type="match status" value="1"/>
</dbReference>
<evidence type="ECO:0000259" key="2">
    <source>
        <dbReference type="Pfam" id="PF08669"/>
    </source>
</evidence>
<organism evidence="3 4">
    <name type="scientific">Jiella sonneratiae</name>
    <dbReference type="NCBI Taxonomy" id="2816856"/>
    <lineage>
        <taxon>Bacteria</taxon>
        <taxon>Pseudomonadati</taxon>
        <taxon>Pseudomonadota</taxon>
        <taxon>Alphaproteobacteria</taxon>
        <taxon>Hyphomicrobiales</taxon>
        <taxon>Aurantimonadaceae</taxon>
        <taxon>Jiella</taxon>
    </lineage>
</organism>
<evidence type="ECO:0000313" key="4">
    <source>
        <dbReference type="Proteomes" id="UP000664288"/>
    </source>
</evidence>
<dbReference type="InterPro" id="IPR029043">
    <property type="entry name" value="GcvT/YgfZ_C"/>
</dbReference>
<dbReference type="SUPFAM" id="SSF101790">
    <property type="entry name" value="Aminomethyltransferase beta-barrel domain"/>
    <property type="match status" value="1"/>
</dbReference>
<dbReference type="PANTHER" id="PTHR43757:SF2">
    <property type="entry name" value="AMINOMETHYLTRANSFERASE, MITOCHONDRIAL"/>
    <property type="match status" value="1"/>
</dbReference>
<reference evidence="3 4" key="1">
    <citation type="submission" date="2021-03" db="EMBL/GenBank/DDBJ databases">
        <title>Whole genome sequence of Jiella sp. MQZ13P-4.</title>
        <authorList>
            <person name="Tuo L."/>
        </authorList>
    </citation>
    <scope>NUCLEOTIDE SEQUENCE [LARGE SCALE GENOMIC DNA]</scope>
    <source>
        <strain evidence="3 4">MQZ13P-4</strain>
    </source>
</reference>
<name>A0ABS3J9Q5_9HYPH</name>
<proteinExistence type="predicted"/>
<dbReference type="Gene3D" id="3.30.1360.120">
    <property type="entry name" value="Probable tRNA modification gtpase trme, domain 1"/>
    <property type="match status" value="1"/>
</dbReference>
<evidence type="ECO:0000259" key="1">
    <source>
        <dbReference type="Pfam" id="PF01571"/>
    </source>
</evidence>
<feature type="domain" description="GCVT N-terminal" evidence="1">
    <location>
        <begin position="11"/>
        <end position="264"/>
    </location>
</feature>
<dbReference type="Proteomes" id="UP000664288">
    <property type="component" value="Unassembled WGS sequence"/>
</dbReference>
<dbReference type="RefSeq" id="WP_207353040.1">
    <property type="nucleotide sequence ID" value="NZ_JAFMPY010000042.1"/>
</dbReference>
<keyword evidence="4" id="KW-1185">Reference proteome</keyword>
<sequence>MTTTRNSILNERHRALGSTLDGEWNGMPLPQTYATDPYDEVTAVRTRAGLFDVSALQMIDVSGPDSVAALNRMLTSDVEKLAPGGSAISNIVDDNGSLIDDVLVYRDAADRFRLSHGGGRLEEVIGQFFEGRDATWAKDDDVHVLSLQGPRSLEILDPHTPADLSTLGYFSHTETELFGRPVSIGRGGYSAELGFEVFCASGDAVFLWDAILDAGKPFEVLPASWACLDIVRVEGALLFFPNDMPQGDTTPWEVGADWTVDLDKPDFHGKSALVTRKAQQRVAQVGLEIETPDAVEPGCPIVKDGRTVGSVNSTTYSRHLMKSLALGHVEPGLSAIGTALTVRAKTGDLAATIVRTPFYDPMRLRTHPLRERAG</sequence>
<dbReference type="Pfam" id="PF01571">
    <property type="entry name" value="GCV_T"/>
    <property type="match status" value="1"/>
</dbReference>
<dbReference type="InterPro" id="IPR013977">
    <property type="entry name" value="GcvT_C"/>
</dbReference>
<dbReference type="EMBL" id="JAFMPY010000042">
    <property type="protein sequence ID" value="MBO0906408.1"/>
    <property type="molecule type" value="Genomic_DNA"/>
</dbReference>
<accession>A0ABS3J9Q5</accession>
<dbReference type="InterPro" id="IPR028896">
    <property type="entry name" value="GcvT/YgfZ/DmdA"/>
</dbReference>
<gene>
    <name evidence="3" type="ORF">J1C47_22385</name>
</gene>
<dbReference type="InterPro" id="IPR006222">
    <property type="entry name" value="GCVT_N"/>
</dbReference>
<comment type="caution">
    <text evidence="3">The sequence shown here is derived from an EMBL/GenBank/DDBJ whole genome shotgun (WGS) entry which is preliminary data.</text>
</comment>
<dbReference type="PANTHER" id="PTHR43757">
    <property type="entry name" value="AMINOMETHYLTRANSFERASE"/>
    <property type="match status" value="1"/>
</dbReference>
<protein>
    <submittedName>
        <fullName evidence="3">Aminomethyltransferase family protein</fullName>
    </submittedName>
</protein>